<dbReference type="AlphaFoldDB" id="C7P696"/>
<dbReference type="InterPro" id="IPR037024">
    <property type="entry name" value="NiFe_Hase_small_N_sf"/>
</dbReference>
<accession>C7P696</accession>
<dbReference type="PANTHER" id="PTHR42845">
    <property type="entry name" value="COENZYME F420-REDUCING HYDROGENASE, GAMMA SUBUNIT"/>
    <property type="match status" value="1"/>
</dbReference>
<evidence type="ECO:0000259" key="2">
    <source>
        <dbReference type="Pfam" id="PF01058"/>
    </source>
</evidence>
<proteinExistence type="predicted"/>
<keyword evidence="1" id="KW-0560">Oxidoreductase</keyword>
<name>C7P696_METFA</name>
<dbReference type="GeneID" id="8364904"/>
<dbReference type="PANTHER" id="PTHR42845:SF2">
    <property type="entry name" value="F420-NON-REDUCING HYDROGENASE VHU SUBUNIT G"/>
    <property type="match status" value="1"/>
</dbReference>
<reference evidence="3" key="1">
    <citation type="submission" date="2009-08" db="EMBL/GenBank/DDBJ databases">
        <title>Complete sequence of chromosome of Methanocaldococcus fervens AG86.</title>
        <authorList>
            <consortium name="US DOE Joint Genome Institute"/>
            <person name="Lucas S."/>
            <person name="Copeland A."/>
            <person name="Lapidus A."/>
            <person name="Glavina del Rio T."/>
            <person name="Tice H."/>
            <person name="Bruce D."/>
            <person name="Goodwin L."/>
            <person name="Pitluck S."/>
            <person name="Chertkov O."/>
            <person name="Detter J.C."/>
            <person name="Han C."/>
            <person name="Tapia R."/>
            <person name="Larimer F."/>
            <person name="Land M."/>
            <person name="Hauser L."/>
            <person name="Kyrpides N."/>
            <person name="Ovchinnikova G."/>
            <person name="Lupa-Sieprawska M."/>
            <person name="Whitman W.B."/>
        </authorList>
    </citation>
    <scope>NUCLEOTIDE SEQUENCE [LARGE SCALE GENOMIC DNA]</scope>
    <source>
        <strain evidence="3">AG86</strain>
    </source>
</reference>
<dbReference type="Proteomes" id="UP000001495">
    <property type="component" value="Chromosome"/>
</dbReference>
<gene>
    <name evidence="3" type="ordered locus">Mefer_0239</name>
</gene>
<dbReference type="GO" id="GO:0016491">
    <property type="term" value="F:oxidoreductase activity"/>
    <property type="evidence" value="ECO:0007669"/>
    <property type="project" value="UniProtKB-KW"/>
</dbReference>
<dbReference type="EMBL" id="CP001696">
    <property type="protein sequence ID" value="ACV24078.1"/>
    <property type="molecule type" value="Genomic_DNA"/>
</dbReference>
<feature type="domain" description="NADH:ubiquinone oxidoreductase-like 20kDa subunit" evidence="2">
    <location>
        <begin position="16"/>
        <end position="165"/>
    </location>
</feature>
<dbReference type="RefSeq" id="WP_015790818.1">
    <property type="nucleotide sequence ID" value="NC_013156.1"/>
</dbReference>
<evidence type="ECO:0000313" key="3">
    <source>
        <dbReference type="EMBL" id="ACV24078.1"/>
    </source>
</evidence>
<dbReference type="Gene3D" id="3.40.50.700">
    <property type="entry name" value="NADH:ubiquinone oxidoreductase-like, 20kDa subunit"/>
    <property type="match status" value="1"/>
</dbReference>
<dbReference type="STRING" id="573064.Mefer_0239"/>
<dbReference type="InterPro" id="IPR051349">
    <property type="entry name" value="Hydrogenase_assoc-protein"/>
</dbReference>
<sequence>MITLAVKVGMIQLCSCSGCHVSLLDLHDKLLEVLPNLEIVYAPIIADPKEIPEGIDVFLVEGGIRNEHDEHLIHEIREKSKIVIAWGSCAAFGGIPGLANLYTKEEILNTVYSTDSTENKGEIPSEEVPPLEEYVKPISDFVKVDYVIPGCPPTPEMIASAIVALLNGEEPKLPTKIVCDECPRKKENVFPEKFKRTYEGKPDPEKCLFEQGYTCLGFATRAGCGAKCPSAGVPCRGCFGKTDKSLDLGANAANVLANAGEAALEIPDKVALLNRFTLPAALINRKVK</sequence>
<dbReference type="NCBIfam" id="NF045875">
    <property type="entry name" value="F420_non_VhuG"/>
    <property type="match status" value="1"/>
</dbReference>
<dbReference type="SUPFAM" id="SSF56770">
    <property type="entry name" value="HydA/Nqo6-like"/>
    <property type="match status" value="1"/>
</dbReference>
<dbReference type="GO" id="GO:0051536">
    <property type="term" value="F:iron-sulfur cluster binding"/>
    <property type="evidence" value="ECO:0007669"/>
    <property type="project" value="InterPro"/>
</dbReference>
<organism evidence="3 4">
    <name type="scientific">Methanocaldococcus fervens (strain DSM 4213 / JCM 15782 / AG86)</name>
    <name type="common">Methanococcus fervens</name>
    <dbReference type="NCBI Taxonomy" id="573064"/>
    <lineage>
        <taxon>Archaea</taxon>
        <taxon>Methanobacteriati</taxon>
        <taxon>Methanobacteriota</taxon>
        <taxon>Methanomada group</taxon>
        <taxon>Methanococci</taxon>
        <taxon>Methanococcales</taxon>
        <taxon>Methanocaldococcaceae</taxon>
        <taxon>Methanocaldococcus</taxon>
    </lineage>
</organism>
<keyword evidence="4" id="KW-1185">Reference proteome</keyword>
<dbReference type="HOGENOM" id="CLU_053270_0_0_2"/>
<dbReference type="eggNOG" id="arCOG02472">
    <property type="taxonomic scope" value="Archaea"/>
</dbReference>
<evidence type="ECO:0000313" key="4">
    <source>
        <dbReference type="Proteomes" id="UP000001495"/>
    </source>
</evidence>
<protein>
    <submittedName>
        <fullName evidence="3">NADH ubiquinone oxidoreductase 20 kDa subunit</fullName>
    </submittedName>
</protein>
<evidence type="ECO:0000256" key="1">
    <source>
        <dbReference type="ARBA" id="ARBA00023002"/>
    </source>
</evidence>
<dbReference type="Pfam" id="PF01058">
    <property type="entry name" value="Oxidored_q6"/>
    <property type="match status" value="1"/>
</dbReference>
<dbReference type="InterPro" id="IPR006137">
    <property type="entry name" value="NADH_UbQ_OxRdtase-like_20kDa"/>
</dbReference>
<dbReference type="KEGG" id="mfe:Mefer_0239"/>
<keyword evidence="3" id="KW-0830">Ubiquinone</keyword>